<protein>
    <submittedName>
        <fullName evidence="2">Uncharacterized protein</fullName>
    </submittedName>
</protein>
<proteinExistence type="predicted"/>
<feature type="region of interest" description="Disordered" evidence="1">
    <location>
        <begin position="12"/>
        <end position="67"/>
    </location>
</feature>
<dbReference type="AlphaFoldDB" id="A0ABD3LK84"/>
<sequence length="106" mass="10677">MMLKLCFCIADPRDGEDKHKEPTHKPRRPKAGQRGKSRGLVTTATAPDEQSGQGGHGQESSNNDDGSAAALMVAAVYASSTLVGTEGGSSHGDGCDGCDGGGCDGG</sequence>
<comment type="caution">
    <text evidence="2">The sequence shown here is derived from an EMBL/GenBank/DDBJ whole genome shotgun (WGS) entry which is preliminary data.</text>
</comment>
<gene>
    <name evidence="2" type="ORF">ACJRO7_011573</name>
</gene>
<evidence type="ECO:0000313" key="3">
    <source>
        <dbReference type="Proteomes" id="UP001634007"/>
    </source>
</evidence>
<dbReference type="EMBL" id="JBJKBG010000002">
    <property type="protein sequence ID" value="KAL3750596.1"/>
    <property type="molecule type" value="Genomic_DNA"/>
</dbReference>
<evidence type="ECO:0000256" key="1">
    <source>
        <dbReference type="SAM" id="MobiDB-lite"/>
    </source>
</evidence>
<dbReference type="Proteomes" id="UP001634007">
    <property type="component" value="Unassembled WGS sequence"/>
</dbReference>
<organism evidence="2 3">
    <name type="scientific">Eucalyptus globulus</name>
    <name type="common">Tasmanian blue gum</name>
    <dbReference type="NCBI Taxonomy" id="34317"/>
    <lineage>
        <taxon>Eukaryota</taxon>
        <taxon>Viridiplantae</taxon>
        <taxon>Streptophyta</taxon>
        <taxon>Embryophyta</taxon>
        <taxon>Tracheophyta</taxon>
        <taxon>Spermatophyta</taxon>
        <taxon>Magnoliopsida</taxon>
        <taxon>eudicotyledons</taxon>
        <taxon>Gunneridae</taxon>
        <taxon>Pentapetalae</taxon>
        <taxon>rosids</taxon>
        <taxon>malvids</taxon>
        <taxon>Myrtales</taxon>
        <taxon>Myrtaceae</taxon>
        <taxon>Myrtoideae</taxon>
        <taxon>Eucalypteae</taxon>
        <taxon>Eucalyptus</taxon>
    </lineage>
</organism>
<feature type="compositionally biased region" description="Gly residues" evidence="1">
    <location>
        <begin position="85"/>
        <end position="106"/>
    </location>
</feature>
<keyword evidence="3" id="KW-1185">Reference proteome</keyword>
<feature type="region of interest" description="Disordered" evidence="1">
    <location>
        <begin position="83"/>
        <end position="106"/>
    </location>
</feature>
<reference evidence="2 3" key="1">
    <citation type="submission" date="2024-11" db="EMBL/GenBank/DDBJ databases">
        <title>Chromosome-level genome assembly of Eucalyptus globulus Labill. provides insights into its genome evolution.</title>
        <authorList>
            <person name="Li X."/>
        </authorList>
    </citation>
    <scope>NUCLEOTIDE SEQUENCE [LARGE SCALE GENOMIC DNA]</scope>
    <source>
        <strain evidence="2">CL2024</strain>
        <tissue evidence="2">Fresh tender leaves</tissue>
    </source>
</reference>
<feature type="compositionally biased region" description="Basic and acidic residues" evidence="1">
    <location>
        <begin position="12"/>
        <end position="24"/>
    </location>
</feature>
<evidence type="ECO:0000313" key="2">
    <source>
        <dbReference type="EMBL" id="KAL3750596.1"/>
    </source>
</evidence>
<accession>A0ABD3LK84</accession>
<name>A0ABD3LK84_EUCGL</name>
<feature type="compositionally biased region" description="Basic residues" evidence="1">
    <location>
        <begin position="25"/>
        <end position="37"/>
    </location>
</feature>